<dbReference type="EMBL" id="WIQW01000028">
    <property type="protein sequence ID" value="KAF3099451.1"/>
    <property type="molecule type" value="Genomic_DNA"/>
</dbReference>
<evidence type="ECO:0000256" key="1">
    <source>
        <dbReference type="SAM" id="MobiDB-lite"/>
    </source>
</evidence>
<feature type="chain" id="PRO_5029022920" evidence="2">
    <location>
        <begin position="19"/>
        <end position="270"/>
    </location>
</feature>
<evidence type="ECO:0000313" key="4">
    <source>
        <dbReference type="Proteomes" id="UP000475325"/>
    </source>
</evidence>
<comment type="caution">
    <text evidence="3">The sequence shown here is derived from an EMBL/GenBank/DDBJ whole genome shotgun (WGS) entry which is preliminary data.</text>
</comment>
<organism evidence="3 4">
    <name type="scientific">Orbilia oligospora</name>
    <name type="common">Nematode-trapping fungus</name>
    <name type="synonym">Arthrobotrys oligospora</name>
    <dbReference type="NCBI Taxonomy" id="2813651"/>
    <lineage>
        <taxon>Eukaryota</taxon>
        <taxon>Fungi</taxon>
        <taxon>Dikarya</taxon>
        <taxon>Ascomycota</taxon>
        <taxon>Pezizomycotina</taxon>
        <taxon>Orbiliomycetes</taxon>
        <taxon>Orbiliales</taxon>
        <taxon>Orbiliaceae</taxon>
        <taxon>Orbilia</taxon>
    </lineage>
</organism>
<name>A0A7C8JF90_ORBOL</name>
<feature type="compositionally biased region" description="Polar residues" evidence="1">
    <location>
        <begin position="179"/>
        <end position="192"/>
    </location>
</feature>
<keyword evidence="2" id="KW-0732">Signal</keyword>
<evidence type="ECO:0000313" key="3">
    <source>
        <dbReference type="EMBL" id="KAF3099451.1"/>
    </source>
</evidence>
<feature type="signal peptide" evidence="2">
    <location>
        <begin position="1"/>
        <end position="18"/>
    </location>
</feature>
<sequence>MHFSLALILALSPTLITCFSLAFLRTNPTKNQGINWLTSEAVPNIESLNKCHPVPFSYFDTAQFIPDNSPPGFLAMYKIQKVYDPTKNLYWISIPGASVTKVEFYTGTDCKNAVYQQDEEGGALRMSRVNQRKPQNVGQSTMQLPQNVQAIPEEEKDNDDYSDFDIDPSELENMDQEVEAQSQAGNLGTTNQERMEIEPPVDGETQQEETSRQERNFLRFNDDVEGDGGIALDGRYTTLQWSENWKSFKLSYLYVPTPRSQVTELRERDL</sequence>
<evidence type="ECO:0000256" key="2">
    <source>
        <dbReference type="SAM" id="SignalP"/>
    </source>
</evidence>
<feature type="region of interest" description="Disordered" evidence="1">
    <location>
        <begin position="174"/>
        <end position="215"/>
    </location>
</feature>
<dbReference type="Proteomes" id="UP000475325">
    <property type="component" value="Unassembled WGS sequence"/>
</dbReference>
<proteinExistence type="predicted"/>
<gene>
    <name evidence="3" type="ORF">TWF102_005431</name>
</gene>
<dbReference type="AlphaFoldDB" id="A0A7C8JF90"/>
<accession>A0A7C8JF90</accession>
<reference evidence="3 4" key="1">
    <citation type="submission" date="2019-06" db="EMBL/GenBank/DDBJ databases">
        <authorList>
            <person name="Palmer J.M."/>
        </authorList>
    </citation>
    <scope>NUCLEOTIDE SEQUENCE [LARGE SCALE GENOMIC DNA]</scope>
    <source>
        <strain evidence="3 4">TWF102</strain>
    </source>
</reference>
<protein>
    <submittedName>
        <fullName evidence="3">Uncharacterized protein</fullName>
    </submittedName>
</protein>